<organism evidence="5 6">
    <name type="scientific">Streptomyces pactum</name>
    <dbReference type="NCBI Taxonomy" id="68249"/>
    <lineage>
        <taxon>Bacteria</taxon>
        <taxon>Bacillati</taxon>
        <taxon>Actinomycetota</taxon>
        <taxon>Actinomycetes</taxon>
        <taxon>Kitasatosporales</taxon>
        <taxon>Streptomycetaceae</taxon>
        <taxon>Streptomyces</taxon>
    </lineage>
</organism>
<dbReference type="PANTHER" id="PTHR43685:SF5">
    <property type="entry name" value="GLYCOSYLTRANSFERASE EPSE-RELATED"/>
    <property type="match status" value="1"/>
</dbReference>
<dbReference type="Pfam" id="PF00535">
    <property type="entry name" value="Glycos_transf_2"/>
    <property type="match status" value="1"/>
</dbReference>
<name>A0ABS0NL55_9ACTN</name>
<proteinExistence type="inferred from homology"/>
<dbReference type="InterPro" id="IPR001173">
    <property type="entry name" value="Glyco_trans_2-like"/>
</dbReference>
<dbReference type="EMBL" id="JACYXC010000001">
    <property type="protein sequence ID" value="MBH5335913.1"/>
    <property type="molecule type" value="Genomic_DNA"/>
</dbReference>
<evidence type="ECO:0000256" key="3">
    <source>
        <dbReference type="ARBA" id="ARBA00022679"/>
    </source>
</evidence>
<comment type="caution">
    <text evidence="5">The sequence shown here is derived from an EMBL/GenBank/DDBJ whole genome shotgun (WGS) entry which is preliminary data.</text>
</comment>
<feature type="domain" description="Glycosyltransferase 2-like" evidence="4">
    <location>
        <begin position="8"/>
        <end position="143"/>
    </location>
</feature>
<evidence type="ECO:0000313" key="5">
    <source>
        <dbReference type="EMBL" id="MBH5335913.1"/>
    </source>
</evidence>
<comment type="similarity">
    <text evidence="1">Belongs to the glycosyltransferase 2 family.</text>
</comment>
<evidence type="ECO:0000259" key="4">
    <source>
        <dbReference type="Pfam" id="PF00535"/>
    </source>
</evidence>
<dbReference type="Proteomes" id="UP000807371">
    <property type="component" value="Unassembled WGS sequence"/>
</dbReference>
<dbReference type="PANTHER" id="PTHR43685">
    <property type="entry name" value="GLYCOSYLTRANSFERASE"/>
    <property type="match status" value="1"/>
</dbReference>
<accession>A0ABS0NL55</accession>
<dbReference type="RefSeq" id="WP_197989396.1">
    <property type="nucleotide sequence ID" value="NZ_JACYXC010000001.1"/>
</dbReference>
<keyword evidence="3" id="KW-0808">Transferase</keyword>
<protein>
    <submittedName>
        <fullName evidence="5">Glycosyltransferase</fullName>
    </submittedName>
</protein>
<evidence type="ECO:0000313" key="6">
    <source>
        <dbReference type="Proteomes" id="UP000807371"/>
    </source>
</evidence>
<reference evidence="5 6" key="1">
    <citation type="submission" date="2020-09" db="EMBL/GenBank/DDBJ databases">
        <title>Biosynthesis of the nuclear factor of activated T cells inhibitor NFAT-133 and its congeners in Streptomyces pactum.</title>
        <authorList>
            <person name="Zhou W."/>
            <person name="Posri P."/>
            <person name="Abugrain M.E."/>
            <person name="Weisberg A.J."/>
            <person name="Chang J.H."/>
            <person name="Mahmud T."/>
        </authorList>
    </citation>
    <scope>NUCLEOTIDE SEQUENCE [LARGE SCALE GENOMIC DNA]</scope>
    <source>
        <strain evidence="5 6">ATCC 27456</strain>
    </source>
</reference>
<sequence length="269" mass="29580">MSENPRVSVVIATRNGATTIARTLRSLMRQSMEAWEAIVVDGESEDDTAAIAQGMGDDRIRVHTVPHRSVGVSRNFGVSQARADVVAVLDSDDVWPEWTLALQLRALAERPDADAVFGDCRLVSEDGTIGYEMSAVVRHPAVVTMKDILTTRPVCGSTLAFRTGPFRAVSGYDPELGSIEDYDLYYRLVLNGARLVHIPRILATVTVSRGGMSNDIANYRHWMEIVLRRVLADARLDGPTREIVEQQIDGLQRASIPVHERAMRGLAAS</sequence>
<dbReference type="SUPFAM" id="SSF53448">
    <property type="entry name" value="Nucleotide-diphospho-sugar transferases"/>
    <property type="match status" value="1"/>
</dbReference>
<dbReference type="InterPro" id="IPR029044">
    <property type="entry name" value="Nucleotide-diphossugar_trans"/>
</dbReference>
<keyword evidence="2" id="KW-0328">Glycosyltransferase</keyword>
<dbReference type="Gene3D" id="3.90.550.10">
    <property type="entry name" value="Spore Coat Polysaccharide Biosynthesis Protein SpsA, Chain A"/>
    <property type="match status" value="1"/>
</dbReference>
<gene>
    <name evidence="5" type="ORF">IHE55_14410</name>
</gene>
<evidence type="ECO:0000256" key="1">
    <source>
        <dbReference type="ARBA" id="ARBA00006739"/>
    </source>
</evidence>
<evidence type="ECO:0000256" key="2">
    <source>
        <dbReference type="ARBA" id="ARBA00022676"/>
    </source>
</evidence>
<dbReference type="InterPro" id="IPR050834">
    <property type="entry name" value="Glycosyltransf_2"/>
</dbReference>
<keyword evidence="6" id="KW-1185">Reference proteome</keyword>